<feature type="transmembrane region" description="Helical" evidence="6">
    <location>
        <begin position="384"/>
        <end position="404"/>
    </location>
</feature>
<evidence type="ECO:0000256" key="3">
    <source>
        <dbReference type="ARBA" id="ARBA00022692"/>
    </source>
</evidence>
<keyword evidence="8" id="KW-1185">Reference proteome</keyword>
<evidence type="ECO:0000256" key="2">
    <source>
        <dbReference type="ARBA" id="ARBA00022448"/>
    </source>
</evidence>
<keyword evidence="4 6" id="KW-1133">Transmembrane helix</keyword>
<feature type="transmembrane region" description="Helical" evidence="6">
    <location>
        <begin position="22"/>
        <end position="41"/>
    </location>
</feature>
<feature type="transmembrane region" description="Helical" evidence="6">
    <location>
        <begin position="180"/>
        <end position="202"/>
    </location>
</feature>
<dbReference type="PANTHER" id="PTHR45649:SF11">
    <property type="entry name" value="TRANSPORTER, PUTATIVE (EUROFUNG)-RELATED"/>
    <property type="match status" value="1"/>
</dbReference>
<dbReference type="PANTHER" id="PTHR45649">
    <property type="entry name" value="AMINO-ACID PERMEASE BAT1"/>
    <property type="match status" value="1"/>
</dbReference>
<dbReference type="GeneID" id="63756144"/>
<dbReference type="Pfam" id="PF13520">
    <property type="entry name" value="AA_permease_2"/>
    <property type="match status" value="1"/>
</dbReference>
<dbReference type="EMBL" id="KV878592">
    <property type="protein sequence ID" value="OJJ55677.1"/>
    <property type="molecule type" value="Genomic_DNA"/>
</dbReference>
<evidence type="ECO:0000256" key="4">
    <source>
        <dbReference type="ARBA" id="ARBA00022989"/>
    </source>
</evidence>
<dbReference type="Proteomes" id="UP000184356">
    <property type="component" value="Unassembled WGS sequence"/>
</dbReference>
<gene>
    <name evidence="7" type="ORF">ASPSYDRAFT_1159554</name>
</gene>
<comment type="subcellular location">
    <subcellularLocation>
        <location evidence="1">Membrane</location>
        <topology evidence="1">Multi-pass membrane protein</topology>
    </subcellularLocation>
</comment>
<reference evidence="8" key="1">
    <citation type="journal article" date="2017" name="Genome Biol.">
        <title>Comparative genomics reveals high biological diversity and specific adaptations in the industrially and medically important fungal genus Aspergillus.</title>
        <authorList>
            <person name="de Vries R.P."/>
            <person name="Riley R."/>
            <person name="Wiebenga A."/>
            <person name="Aguilar-Osorio G."/>
            <person name="Amillis S."/>
            <person name="Uchima C.A."/>
            <person name="Anderluh G."/>
            <person name="Asadollahi M."/>
            <person name="Askin M."/>
            <person name="Barry K."/>
            <person name="Battaglia E."/>
            <person name="Bayram O."/>
            <person name="Benocci T."/>
            <person name="Braus-Stromeyer S.A."/>
            <person name="Caldana C."/>
            <person name="Canovas D."/>
            <person name="Cerqueira G.C."/>
            <person name="Chen F."/>
            <person name="Chen W."/>
            <person name="Choi C."/>
            <person name="Clum A."/>
            <person name="Dos Santos R.A."/>
            <person name="Damasio A.R."/>
            <person name="Diallinas G."/>
            <person name="Emri T."/>
            <person name="Fekete E."/>
            <person name="Flipphi M."/>
            <person name="Freyberg S."/>
            <person name="Gallo A."/>
            <person name="Gournas C."/>
            <person name="Habgood R."/>
            <person name="Hainaut M."/>
            <person name="Harispe M.L."/>
            <person name="Henrissat B."/>
            <person name="Hilden K.S."/>
            <person name="Hope R."/>
            <person name="Hossain A."/>
            <person name="Karabika E."/>
            <person name="Karaffa L."/>
            <person name="Karanyi Z."/>
            <person name="Krasevec N."/>
            <person name="Kuo A."/>
            <person name="Kusch H."/>
            <person name="LaButti K."/>
            <person name="Lagendijk E.L."/>
            <person name="Lapidus A."/>
            <person name="Levasseur A."/>
            <person name="Lindquist E."/>
            <person name="Lipzen A."/>
            <person name="Logrieco A.F."/>
            <person name="MacCabe A."/>
            <person name="Maekelae M.R."/>
            <person name="Malavazi I."/>
            <person name="Melin P."/>
            <person name="Meyer V."/>
            <person name="Mielnichuk N."/>
            <person name="Miskei M."/>
            <person name="Molnar A.P."/>
            <person name="Mule G."/>
            <person name="Ngan C.Y."/>
            <person name="Orejas M."/>
            <person name="Orosz E."/>
            <person name="Ouedraogo J.P."/>
            <person name="Overkamp K.M."/>
            <person name="Park H.-S."/>
            <person name="Perrone G."/>
            <person name="Piumi F."/>
            <person name="Punt P.J."/>
            <person name="Ram A.F."/>
            <person name="Ramon A."/>
            <person name="Rauscher S."/>
            <person name="Record E."/>
            <person name="Riano-Pachon D.M."/>
            <person name="Robert V."/>
            <person name="Roehrig J."/>
            <person name="Ruller R."/>
            <person name="Salamov A."/>
            <person name="Salih N.S."/>
            <person name="Samson R.A."/>
            <person name="Sandor E."/>
            <person name="Sanguinetti M."/>
            <person name="Schuetze T."/>
            <person name="Sepcic K."/>
            <person name="Shelest E."/>
            <person name="Sherlock G."/>
            <person name="Sophianopoulou V."/>
            <person name="Squina F.M."/>
            <person name="Sun H."/>
            <person name="Susca A."/>
            <person name="Todd R.B."/>
            <person name="Tsang A."/>
            <person name="Unkles S.E."/>
            <person name="van de Wiele N."/>
            <person name="van Rossen-Uffink D."/>
            <person name="Oliveira J.V."/>
            <person name="Vesth T.C."/>
            <person name="Visser J."/>
            <person name="Yu J.-H."/>
            <person name="Zhou M."/>
            <person name="Andersen M.R."/>
            <person name="Archer D.B."/>
            <person name="Baker S.E."/>
            <person name="Benoit I."/>
            <person name="Brakhage A.A."/>
            <person name="Braus G.H."/>
            <person name="Fischer R."/>
            <person name="Frisvad J.C."/>
            <person name="Goldman G.H."/>
            <person name="Houbraken J."/>
            <person name="Oakley B."/>
            <person name="Pocsi I."/>
            <person name="Scazzocchio C."/>
            <person name="Seiboth B."/>
            <person name="vanKuyk P.A."/>
            <person name="Wortman J."/>
            <person name="Dyer P.S."/>
            <person name="Grigoriev I.V."/>
        </authorList>
    </citation>
    <scope>NUCLEOTIDE SEQUENCE [LARGE SCALE GENOMIC DNA]</scope>
    <source>
        <strain evidence="8">CBS 593.65</strain>
    </source>
</reference>
<feature type="transmembrane region" description="Helical" evidence="6">
    <location>
        <begin position="150"/>
        <end position="168"/>
    </location>
</feature>
<dbReference type="OrthoDB" id="2417308at2759"/>
<feature type="transmembrane region" description="Helical" evidence="6">
    <location>
        <begin position="222"/>
        <end position="243"/>
    </location>
</feature>
<dbReference type="GO" id="GO:0016020">
    <property type="term" value="C:membrane"/>
    <property type="evidence" value="ECO:0007669"/>
    <property type="project" value="UniProtKB-SubCell"/>
</dbReference>
<dbReference type="Gene3D" id="1.20.1740.10">
    <property type="entry name" value="Amino acid/polyamine transporter I"/>
    <property type="match status" value="1"/>
</dbReference>
<protein>
    <recommendedName>
        <fullName evidence="9">Amino acid permease/ SLC12A domain-containing protein</fullName>
    </recommendedName>
</protein>
<keyword evidence="3 6" id="KW-0812">Transmembrane</keyword>
<dbReference type="GO" id="GO:0022857">
    <property type="term" value="F:transmembrane transporter activity"/>
    <property type="evidence" value="ECO:0007669"/>
    <property type="project" value="InterPro"/>
</dbReference>
<dbReference type="STRING" id="1036612.A0A1L9T8C8"/>
<feature type="transmembrane region" description="Helical" evidence="6">
    <location>
        <begin position="108"/>
        <end position="138"/>
    </location>
</feature>
<evidence type="ECO:0000256" key="6">
    <source>
        <dbReference type="SAM" id="Phobius"/>
    </source>
</evidence>
<keyword evidence="2" id="KW-0813">Transport</keyword>
<feature type="transmembrane region" description="Helical" evidence="6">
    <location>
        <begin position="255"/>
        <end position="279"/>
    </location>
</feature>
<feature type="transmembrane region" description="Helical" evidence="6">
    <location>
        <begin position="360"/>
        <end position="378"/>
    </location>
</feature>
<name>A0A1L9T8C8_9EURO</name>
<proteinExistence type="predicted"/>
<sequence>MSSTKLDPLPLTNNANLLERSLSWIGATGLAFTITNSWMSYTATFGTALINGGGITVLFSVLIAGFAQWIVLLGVCEMVSAIPSSGGCYHFTYFLAPKKTRAFASFTVGIINLLGFWIGGVAGAIYTITSIFGIIAVWVDGFHPTQWQVYLAYVALVLLSLIPIFTIPPSKTKYQTTASLALSLLLLTLLVAVLTSLARTQYQKANLSLHQNRSGYPDAPAWLLSISVGMFSFSPAGTVVHLSEEVDGAGRGIPVAINTTMALGLLTTVPFAVVLGLGMQDVQAVQDAWIPSLQAFYQATGSRSVATGLQACLVLLYFVTICTQWVSVSRNAWALARDNALPFSAYFAQISPTHNMPVRTTLLSASFFIVFGLLYIASSTAFNSFVNMAALLVNIAYTVPQGILACRRRHRLSSTRAFNLRMAGYVVNVFSVCWLVLVGVLFCFPVRVPTSGGGMN</sequence>
<organism evidence="7 8">
    <name type="scientific">Aspergillus sydowii CBS 593.65</name>
    <dbReference type="NCBI Taxonomy" id="1036612"/>
    <lineage>
        <taxon>Eukaryota</taxon>
        <taxon>Fungi</taxon>
        <taxon>Dikarya</taxon>
        <taxon>Ascomycota</taxon>
        <taxon>Pezizomycotina</taxon>
        <taxon>Eurotiomycetes</taxon>
        <taxon>Eurotiomycetidae</taxon>
        <taxon>Eurotiales</taxon>
        <taxon>Aspergillaceae</taxon>
        <taxon>Aspergillus</taxon>
        <taxon>Aspergillus subgen. Nidulantes</taxon>
    </lineage>
</organism>
<evidence type="ECO:0008006" key="9">
    <source>
        <dbReference type="Google" id="ProtNLM"/>
    </source>
</evidence>
<dbReference type="InterPro" id="IPR002293">
    <property type="entry name" value="AA/rel_permease1"/>
</dbReference>
<feature type="transmembrane region" description="Helical" evidence="6">
    <location>
        <begin position="308"/>
        <end position="328"/>
    </location>
</feature>
<feature type="transmembrane region" description="Helical" evidence="6">
    <location>
        <begin position="48"/>
        <end position="72"/>
    </location>
</feature>
<feature type="transmembrane region" description="Helical" evidence="6">
    <location>
        <begin position="425"/>
        <end position="448"/>
    </location>
</feature>
<dbReference type="AlphaFoldDB" id="A0A1L9T8C8"/>
<evidence type="ECO:0000256" key="1">
    <source>
        <dbReference type="ARBA" id="ARBA00004141"/>
    </source>
</evidence>
<evidence type="ECO:0000313" key="8">
    <source>
        <dbReference type="Proteomes" id="UP000184356"/>
    </source>
</evidence>
<evidence type="ECO:0000313" key="7">
    <source>
        <dbReference type="EMBL" id="OJJ55677.1"/>
    </source>
</evidence>
<dbReference type="PIRSF" id="PIRSF006060">
    <property type="entry name" value="AA_transporter"/>
    <property type="match status" value="1"/>
</dbReference>
<accession>A0A1L9T8C8</accession>
<dbReference type="VEuPathDB" id="FungiDB:ASPSYDRAFT_1159554"/>
<keyword evidence="5 6" id="KW-0472">Membrane</keyword>
<evidence type="ECO:0000256" key="5">
    <source>
        <dbReference type="ARBA" id="ARBA00023136"/>
    </source>
</evidence>
<dbReference type="RefSeq" id="XP_040699483.1">
    <property type="nucleotide sequence ID" value="XM_040840071.1"/>
</dbReference>